<dbReference type="Proteomes" id="UP000296049">
    <property type="component" value="Unassembled WGS sequence"/>
</dbReference>
<name>R0L308_ANAPL</name>
<organism evidence="1 2">
    <name type="scientific">Anas platyrhynchos</name>
    <name type="common">Mallard</name>
    <name type="synonym">Anas boschas</name>
    <dbReference type="NCBI Taxonomy" id="8839"/>
    <lineage>
        <taxon>Eukaryota</taxon>
        <taxon>Metazoa</taxon>
        <taxon>Chordata</taxon>
        <taxon>Craniata</taxon>
        <taxon>Vertebrata</taxon>
        <taxon>Euteleostomi</taxon>
        <taxon>Archelosauria</taxon>
        <taxon>Archosauria</taxon>
        <taxon>Dinosauria</taxon>
        <taxon>Saurischia</taxon>
        <taxon>Theropoda</taxon>
        <taxon>Coelurosauria</taxon>
        <taxon>Aves</taxon>
        <taxon>Neognathae</taxon>
        <taxon>Galloanserae</taxon>
        <taxon>Anseriformes</taxon>
        <taxon>Anatidae</taxon>
        <taxon>Anatinae</taxon>
        <taxon>Anas</taxon>
    </lineage>
</organism>
<evidence type="ECO:0000313" key="2">
    <source>
        <dbReference type="Proteomes" id="UP000296049"/>
    </source>
</evidence>
<dbReference type="EMBL" id="KB743256">
    <property type="protein sequence ID" value="EOA99933.1"/>
    <property type="molecule type" value="Genomic_DNA"/>
</dbReference>
<keyword evidence="2" id="KW-1185">Reference proteome</keyword>
<sequence length="194" mass="21244">MHVPNRKAYGAQVLADEESLSLRLPIPKQLFALPGGVRISAGFVWKAGADKGRFRWEKEQSDTAPTQQPALSRLSLPPIWVPKRLAFAQAHKKGFPASTCMSLTFCAWAFARFFSLGEHDPSQSHLRNCQRAPIGMRQKGFPLFAGATPAATPSQGGMKPADRSLGSAPRWACFQREKVSRGFPSAEIPAEAQK</sequence>
<proteinExistence type="predicted"/>
<reference evidence="2" key="1">
    <citation type="journal article" date="2013" name="Nat. Genet.">
        <title>The duck genome and transcriptome provide insight into an avian influenza virus reservoir species.</title>
        <authorList>
            <person name="Huang Y."/>
            <person name="Li Y."/>
            <person name="Burt D.W."/>
            <person name="Chen H."/>
            <person name="Zhang Y."/>
            <person name="Qian W."/>
            <person name="Kim H."/>
            <person name="Gan S."/>
            <person name="Zhao Y."/>
            <person name="Li J."/>
            <person name="Yi K."/>
            <person name="Feng H."/>
            <person name="Zhu P."/>
            <person name="Li B."/>
            <person name="Liu Q."/>
            <person name="Fairley S."/>
            <person name="Magor K.E."/>
            <person name="Du Z."/>
            <person name="Hu X."/>
            <person name="Goodman L."/>
            <person name="Tafer H."/>
            <person name="Vignal A."/>
            <person name="Lee T."/>
            <person name="Kim K.W."/>
            <person name="Sheng Z."/>
            <person name="An Y."/>
            <person name="Searle S."/>
            <person name="Herrero J."/>
            <person name="Groenen M.A."/>
            <person name="Crooijmans R.P."/>
            <person name="Faraut T."/>
            <person name="Cai Q."/>
            <person name="Webster R.G."/>
            <person name="Aldridge J.R."/>
            <person name="Warren W.C."/>
            <person name="Bartschat S."/>
            <person name="Kehr S."/>
            <person name="Marz M."/>
            <person name="Stadler P.F."/>
            <person name="Smith J."/>
            <person name="Kraus R.H."/>
            <person name="Zhao Y."/>
            <person name="Ren L."/>
            <person name="Fei J."/>
            <person name="Morisson M."/>
            <person name="Kaiser P."/>
            <person name="Griffin D.K."/>
            <person name="Rao M."/>
            <person name="Pitel F."/>
            <person name="Wang J."/>
            <person name="Li N."/>
        </authorList>
    </citation>
    <scope>NUCLEOTIDE SEQUENCE [LARGE SCALE GENOMIC DNA]</scope>
</reference>
<protein>
    <submittedName>
        <fullName evidence="1">Uncharacterized protein</fullName>
    </submittedName>
</protein>
<dbReference type="AlphaFoldDB" id="R0L308"/>
<gene>
    <name evidence="1" type="ORF">Anapl_05662</name>
</gene>
<accession>R0L308</accession>
<evidence type="ECO:0000313" key="1">
    <source>
        <dbReference type="EMBL" id="EOA99933.1"/>
    </source>
</evidence>